<comment type="similarity">
    <text evidence="8 9">Belongs to the TRAP transporter small permease family.</text>
</comment>
<keyword evidence="12" id="KW-1185">Reference proteome</keyword>
<organism evidence="11 12">
    <name type="scientific">Halomonas huangheensis</name>
    <dbReference type="NCBI Taxonomy" id="1178482"/>
    <lineage>
        <taxon>Bacteria</taxon>
        <taxon>Pseudomonadati</taxon>
        <taxon>Pseudomonadota</taxon>
        <taxon>Gammaproteobacteria</taxon>
        <taxon>Oceanospirillales</taxon>
        <taxon>Halomonadaceae</taxon>
        <taxon>Halomonas</taxon>
    </lineage>
</organism>
<evidence type="ECO:0000313" key="12">
    <source>
        <dbReference type="Proteomes" id="UP000019113"/>
    </source>
</evidence>
<comment type="subunit">
    <text evidence="9">The complex comprises the extracytoplasmic solute receptor protein and the two transmembrane proteins.</text>
</comment>
<evidence type="ECO:0000256" key="4">
    <source>
        <dbReference type="ARBA" id="ARBA00022519"/>
    </source>
</evidence>
<feature type="domain" description="Tripartite ATP-independent periplasmic transporters DctQ component" evidence="10">
    <location>
        <begin position="21"/>
        <end position="150"/>
    </location>
</feature>
<dbReference type="InterPro" id="IPR007387">
    <property type="entry name" value="TRAP_DctQ"/>
</dbReference>
<dbReference type="eggNOG" id="COG3090">
    <property type="taxonomic scope" value="Bacteria"/>
</dbReference>
<keyword evidence="2 9" id="KW-0813">Transport</keyword>
<dbReference type="STRING" id="1178482.AR456_00345"/>
<evidence type="ECO:0000256" key="1">
    <source>
        <dbReference type="ARBA" id="ARBA00004429"/>
    </source>
</evidence>
<dbReference type="PATRIC" id="fig|1178482.3.peg.25"/>
<evidence type="ECO:0000259" key="10">
    <source>
        <dbReference type="Pfam" id="PF04290"/>
    </source>
</evidence>
<feature type="transmembrane region" description="Helical" evidence="9">
    <location>
        <begin position="84"/>
        <end position="105"/>
    </location>
</feature>
<dbReference type="GO" id="GO:0022857">
    <property type="term" value="F:transmembrane transporter activity"/>
    <property type="evidence" value="ECO:0007669"/>
    <property type="project" value="UniProtKB-UniRule"/>
</dbReference>
<name>W1NDE3_9GAMM</name>
<gene>
    <name evidence="11" type="ORF">BJB45_20965</name>
</gene>
<evidence type="ECO:0000256" key="3">
    <source>
        <dbReference type="ARBA" id="ARBA00022475"/>
    </source>
</evidence>
<evidence type="ECO:0000256" key="5">
    <source>
        <dbReference type="ARBA" id="ARBA00022692"/>
    </source>
</evidence>
<dbReference type="InterPro" id="IPR055348">
    <property type="entry name" value="DctQ"/>
</dbReference>
<dbReference type="PANTHER" id="PTHR35011">
    <property type="entry name" value="2,3-DIKETO-L-GULONATE TRAP TRANSPORTER SMALL PERMEASE PROTEIN YIAM"/>
    <property type="match status" value="1"/>
</dbReference>
<dbReference type="EMBL" id="AVBC01000008">
    <property type="protein sequence ID" value="ERL53310.1"/>
    <property type="molecule type" value="Genomic_DNA"/>
</dbReference>
<dbReference type="Proteomes" id="UP000019113">
    <property type="component" value="Unassembled WGS sequence"/>
</dbReference>
<evidence type="ECO:0000256" key="7">
    <source>
        <dbReference type="ARBA" id="ARBA00023136"/>
    </source>
</evidence>
<evidence type="ECO:0000256" key="2">
    <source>
        <dbReference type="ARBA" id="ARBA00022448"/>
    </source>
</evidence>
<evidence type="ECO:0000313" key="11">
    <source>
        <dbReference type="EMBL" id="ERL53310.1"/>
    </source>
</evidence>
<dbReference type="KEGG" id="hhu:AR456_00345"/>
<dbReference type="AlphaFoldDB" id="W1NDE3"/>
<protein>
    <recommendedName>
        <fullName evidence="9">TRAP transporter small permease protein</fullName>
    </recommendedName>
</protein>
<evidence type="ECO:0000256" key="8">
    <source>
        <dbReference type="ARBA" id="ARBA00038436"/>
    </source>
</evidence>
<dbReference type="GO" id="GO:0005886">
    <property type="term" value="C:plasma membrane"/>
    <property type="evidence" value="ECO:0007669"/>
    <property type="project" value="UniProtKB-SubCell"/>
</dbReference>
<reference evidence="11 12" key="1">
    <citation type="submission" date="2013-08" db="EMBL/GenBank/DDBJ databases">
        <title>draft genome of Halomonas huanghegensis, strain BJGMM-B45T.</title>
        <authorList>
            <person name="Miao C."/>
            <person name="Wan Y."/>
            <person name="Jin W."/>
        </authorList>
    </citation>
    <scope>NUCLEOTIDE SEQUENCE [LARGE SCALE GENOMIC DNA]</scope>
    <source>
        <strain evidence="11 12">BJGMM-B45</strain>
    </source>
</reference>
<keyword evidence="6 9" id="KW-1133">Transmembrane helix</keyword>
<dbReference type="Pfam" id="PF04290">
    <property type="entry name" value="DctQ"/>
    <property type="match status" value="1"/>
</dbReference>
<feature type="transmembrane region" description="Helical" evidence="9">
    <location>
        <begin position="125"/>
        <end position="144"/>
    </location>
</feature>
<accession>W1NDE3</accession>
<evidence type="ECO:0000256" key="9">
    <source>
        <dbReference type="RuleBase" id="RU369079"/>
    </source>
</evidence>
<dbReference type="OrthoDB" id="6363908at2"/>
<comment type="subcellular location">
    <subcellularLocation>
        <location evidence="1 9">Cell inner membrane</location>
        <topology evidence="1 9">Multi-pass membrane protein</topology>
    </subcellularLocation>
</comment>
<comment type="function">
    <text evidence="9">Part of the tripartite ATP-independent periplasmic (TRAP) transport system.</text>
</comment>
<dbReference type="GO" id="GO:0015740">
    <property type="term" value="P:C4-dicarboxylate transport"/>
    <property type="evidence" value="ECO:0007669"/>
    <property type="project" value="TreeGrafter"/>
</dbReference>
<feature type="transmembrane region" description="Helical" evidence="9">
    <location>
        <begin position="12"/>
        <end position="33"/>
    </location>
</feature>
<sequence length="158" mass="17424">MTKYIWRHFEEVICGVIFLCMTLLGFINVVVRNLTTFSLASSQELVINGMVLLTVFGAAIAARKGQHLAVTALYECMPAAVKRGMVVLSTALIVISLALCTWLTYNLLVNQYQSGVVSSALQVPQWIYTLVVPVGFIMLLVRQVELAVMELRQSGEPS</sequence>
<dbReference type="PANTHER" id="PTHR35011:SF2">
    <property type="entry name" value="2,3-DIKETO-L-GULONATE TRAP TRANSPORTER SMALL PERMEASE PROTEIN YIAM"/>
    <property type="match status" value="1"/>
</dbReference>
<keyword evidence="5 9" id="KW-0812">Transmembrane</keyword>
<feature type="transmembrane region" description="Helical" evidence="9">
    <location>
        <begin position="45"/>
        <end position="63"/>
    </location>
</feature>
<comment type="caution">
    <text evidence="11">The sequence shown here is derived from an EMBL/GenBank/DDBJ whole genome shotgun (WGS) entry which is preliminary data.</text>
</comment>
<keyword evidence="7 9" id="KW-0472">Membrane</keyword>
<dbReference type="RefSeq" id="WP_021816969.1">
    <property type="nucleotide sequence ID" value="NZ_AVBC01000008.1"/>
</dbReference>
<keyword evidence="3" id="KW-1003">Cell membrane</keyword>
<keyword evidence="4 9" id="KW-0997">Cell inner membrane</keyword>
<evidence type="ECO:0000256" key="6">
    <source>
        <dbReference type="ARBA" id="ARBA00022989"/>
    </source>
</evidence>
<proteinExistence type="inferred from homology"/>